<dbReference type="EMBL" id="CP067134">
    <property type="protein sequence ID" value="WCR12576.1"/>
    <property type="molecule type" value="Genomic_DNA"/>
</dbReference>
<name>A0ABY7T1V9_9RHOB</name>
<dbReference type="InterPro" id="IPR020084">
    <property type="entry name" value="NUDIX_hydrolase_CS"/>
</dbReference>
<gene>
    <name evidence="4" type="ORF">JHW45_10840</name>
</gene>
<comment type="cofactor">
    <cofactor evidence="1">
        <name>Mg(2+)</name>
        <dbReference type="ChEBI" id="CHEBI:18420"/>
    </cofactor>
</comment>
<protein>
    <submittedName>
        <fullName evidence="4">NUDIX domain-containing protein</fullName>
    </submittedName>
</protein>
<dbReference type="InterPro" id="IPR015797">
    <property type="entry name" value="NUDIX_hydrolase-like_dom_sf"/>
</dbReference>
<reference evidence="4 5" key="1">
    <citation type="submission" date="2021-01" db="EMBL/GenBank/DDBJ databases">
        <title>Biogeographic distribution of Paracoccus.</title>
        <authorList>
            <person name="Hollensteiner J."/>
            <person name="Leineberger J."/>
            <person name="Brinkhoff T."/>
            <person name="Daniel R."/>
        </authorList>
    </citation>
    <scope>NUCLEOTIDE SEQUENCE [LARGE SCALE GENOMIC DNA]</scope>
    <source>
        <strain evidence="4 5">LMG25392</strain>
    </source>
</reference>
<feature type="domain" description="Nudix hydrolase" evidence="3">
    <location>
        <begin position="192"/>
        <end position="337"/>
    </location>
</feature>
<dbReference type="NCBIfam" id="TIGR00052">
    <property type="entry name" value="nudix-type nucleoside diphosphatase, YffH/AdpP family"/>
    <property type="match status" value="1"/>
</dbReference>
<dbReference type="Proteomes" id="UP001218412">
    <property type="component" value="Chromosome"/>
</dbReference>
<dbReference type="SUPFAM" id="SSF55811">
    <property type="entry name" value="Nudix"/>
    <property type="match status" value="1"/>
</dbReference>
<keyword evidence="2" id="KW-0378">Hydrolase</keyword>
<dbReference type="Pfam" id="PF00293">
    <property type="entry name" value="NUDIX"/>
    <property type="match status" value="1"/>
</dbReference>
<evidence type="ECO:0000256" key="2">
    <source>
        <dbReference type="ARBA" id="ARBA00022801"/>
    </source>
</evidence>
<dbReference type="PROSITE" id="PS00893">
    <property type="entry name" value="NUDIX_BOX"/>
    <property type="match status" value="1"/>
</dbReference>
<dbReference type="PROSITE" id="PS51462">
    <property type="entry name" value="NUDIX"/>
    <property type="match status" value="1"/>
</dbReference>
<proteinExistence type="predicted"/>
<evidence type="ECO:0000313" key="4">
    <source>
        <dbReference type="EMBL" id="WCR12576.1"/>
    </source>
</evidence>
<evidence type="ECO:0000259" key="3">
    <source>
        <dbReference type="PROSITE" id="PS51462"/>
    </source>
</evidence>
<dbReference type="CDD" id="cd24155">
    <property type="entry name" value="NUDIX_ADPRase"/>
    <property type="match status" value="1"/>
</dbReference>
<sequence length="350" mass="37477">MRTALGLAPGTATEPVAGRLIGGMRAGIEAGTWPVLAEGAGEVAAIRVATTPAFRRYAAVMGLKAVDADDGGPPLMGLQAQSDESGTWSATDWPGDLAAAIAHEVLAAPDRLDAEQVAARLPMIGVWAHSRLRAAASPPSGGELVARRGADDVRLHGRQEPYSGYFAVDVWKMSHRTHAGGFTPTVRREGFVMGDAVVVLPWDPVRDRLLVIEQFRVGPAFRRDPRPWLLEAIAGRIDAGEGIEDAARREAQEEAGLKLGRLFPAIHHYPTPGAVTEYLYLYVGIADLPDGSAGVHGLETETEDIRGHLVGRADLVRMVLDGQITNGPLAMLVLWLEHRREGLLRELAGS</sequence>
<dbReference type="Gene3D" id="3.90.79.10">
    <property type="entry name" value="Nucleoside Triphosphate Pyrophosphohydrolase"/>
    <property type="match status" value="1"/>
</dbReference>
<dbReference type="InterPro" id="IPR000086">
    <property type="entry name" value="NUDIX_hydrolase_dom"/>
</dbReference>
<keyword evidence="5" id="KW-1185">Reference proteome</keyword>
<organism evidence="4 5">
    <name type="scientific">Paracoccus stylophorae</name>
    <dbReference type="NCBI Taxonomy" id="659350"/>
    <lineage>
        <taxon>Bacteria</taxon>
        <taxon>Pseudomonadati</taxon>
        <taxon>Pseudomonadota</taxon>
        <taxon>Alphaproteobacteria</taxon>
        <taxon>Rhodobacterales</taxon>
        <taxon>Paracoccaceae</taxon>
        <taxon>Paracoccus</taxon>
    </lineage>
</organism>
<evidence type="ECO:0000313" key="5">
    <source>
        <dbReference type="Proteomes" id="UP001218412"/>
    </source>
</evidence>
<accession>A0ABY7T1V9</accession>
<dbReference type="InterPro" id="IPR004385">
    <property type="entry name" value="NDP_pyrophosphatase"/>
</dbReference>
<evidence type="ECO:0000256" key="1">
    <source>
        <dbReference type="ARBA" id="ARBA00001946"/>
    </source>
</evidence>